<dbReference type="EC" id="6.3.4.15" evidence="3"/>
<dbReference type="GO" id="GO:0004077">
    <property type="term" value="F:biotin--[biotin carboxyl-carrier protein] ligase activity"/>
    <property type="evidence" value="ECO:0007669"/>
    <property type="project" value="UniProtKB-EC"/>
</dbReference>
<evidence type="ECO:0000256" key="2">
    <source>
        <dbReference type="ARBA" id="ARBA00023267"/>
    </source>
</evidence>
<keyword evidence="2" id="KW-0092">Biotin</keyword>
<evidence type="ECO:0000256" key="3">
    <source>
        <dbReference type="ARBA" id="ARBA00024227"/>
    </source>
</evidence>
<feature type="domain" description="BPL/LPL catalytic" evidence="5">
    <location>
        <begin position="1"/>
        <end position="189"/>
    </location>
</feature>
<dbReference type="PANTHER" id="PTHR12835">
    <property type="entry name" value="BIOTIN PROTEIN LIGASE"/>
    <property type="match status" value="1"/>
</dbReference>
<dbReference type="AlphaFoldDB" id="A0A212J8N8"/>
<evidence type="ECO:0000259" key="5">
    <source>
        <dbReference type="PROSITE" id="PS51733"/>
    </source>
</evidence>
<name>A0A212J8N8_9PROT</name>
<dbReference type="InterPro" id="IPR003142">
    <property type="entry name" value="BPL_C"/>
</dbReference>
<gene>
    <name evidence="6" type="primary">birA</name>
    <name evidence="6" type="ORF">KL86APRO_10677</name>
</gene>
<proteinExistence type="predicted"/>
<comment type="catalytic activity">
    <reaction evidence="4">
        <text>biotin + L-lysyl-[protein] + ATP = N(6)-biotinyl-L-lysyl-[protein] + AMP + diphosphate + H(+)</text>
        <dbReference type="Rhea" id="RHEA:11756"/>
        <dbReference type="Rhea" id="RHEA-COMP:9752"/>
        <dbReference type="Rhea" id="RHEA-COMP:10505"/>
        <dbReference type="ChEBI" id="CHEBI:15378"/>
        <dbReference type="ChEBI" id="CHEBI:29969"/>
        <dbReference type="ChEBI" id="CHEBI:30616"/>
        <dbReference type="ChEBI" id="CHEBI:33019"/>
        <dbReference type="ChEBI" id="CHEBI:57586"/>
        <dbReference type="ChEBI" id="CHEBI:83144"/>
        <dbReference type="ChEBI" id="CHEBI:456215"/>
        <dbReference type="EC" id="6.3.4.15"/>
    </reaction>
</comment>
<dbReference type="InterPro" id="IPR045864">
    <property type="entry name" value="aa-tRNA-synth_II/BPL/LPL"/>
</dbReference>
<dbReference type="CDD" id="cd16442">
    <property type="entry name" value="BPL"/>
    <property type="match status" value="1"/>
</dbReference>
<dbReference type="PROSITE" id="PS51733">
    <property type="entry name" value="BPL_LPL_CATALYTIC"/>
    <property type="match status" value="1"/>
</dbReference>
<dbReference type="NCBIfam" id="TIGR00121">
    <property type="entry name" value="birA_ligase"/>
    <property type="match status" value="1"/>
</dbReference>
<dbReference type="Gene3D" id="2.30.30.100">
    <property type="match status" value="1"/>
</dbReference>
<accession>A0A212J8N8</accession>
<evidence type="ECO:0000256" key="4">
    <source>
        <dbReference type="ARBA" id="ARBA00047846"/>
    </source>
</evidence>
<dbReference type="Pfam" id="PF02237">
    <property type="entry name" value="BPL_C"/>
    <property type="match status" value="1"/>
</dbReference>
<dbReference type="InterPro" id="IPR004143">
    <property type="entry name" value="BPL_LPL_catalytic"/>
</dbReference>
<reference evidence="6" key="1">
    <citation type="submission" date="2016-04" db="EMBL/GenBank/DDBJ databases">
        <authorList>
            <person name="Evans L.H."/>
            <person name="Alamgir A."/>
            <person name="Owens N."/>
            <person name="Weber N.D."/>
            <person name="Virtaneva K."/>
            <person name="Barbian K."/>
            <person name="Babar A."/>
            <person name="Rosenke K."/>
        </authorList>
    </citation>
    <scope>NUCLEOTIDE SEQUENCE</scope>
    <source>
        <strain evidence="6">86</strain>
    </source>
</reference>
<evidence type="ECO:0000313" key="6">
    <source>
        <dbReference type="EMBL" id="SBV95791.1"/>
    </source>
</evidence>
<dbReference type="Pfam" id="PF16917">
    <property type="entry name" value="BPL_LplA_LipB_2"/>
    <property type="match status" value="1"/>
</dbReference>
<dbReference type="InterPro" id="IPR004408">
    <property type="entry name" value="Biotin_CoA_COase_ligase"/>
</dbReference>
<protein>
    <recommendedName>
        <fullName evidence="3">biotin--[biotin carboxyl-carrier protein] ligase</fullName>
        <ecNumber evidence="3">6.3.4.15</ecNumber>
    </recommendedName>
</protein>
<dbReference type="PANTHER" id="PTHR12835:SF5">
    <property type="entry name" value="BIOTIN--PROTEIN LIGASE"/>
    <property type="match status" value="1"/>
</dbReference>
<dbReference type="EMBL" id="FLUO01000001">
    <property type="protein sequence ID" value="SBV95791.1"/>
    <property type="molecule type" value="Genomic_DNA"/>
</dbReference>
<dbReference type="SUPFAM" id="SSF55681">
    <property type="entry name" value="Class II aaRS and biotin synthetases"/>
    <property type="match status" value="1"/>
</dbReference>
<sequence length="253" mass="26831">MTAKPLIALPAGWALVRLSSTDSTNAQLRARAIAGAPEGTVVWADEQTAGRGRQEREWKSGGVNLLFSVLARPDCDLAAAGQLSFMSAVAMAEAVERVAPSVRLQCKWPNDLLGTHGKLCGILLEGCGIRDGDRIDGVVVGIGLNMDWKPEGETLYPASSLAREGAATTREAVLEAFLGRFAAWLECWRAEGFGPLREAWLARARGLGGPVTVRLPGETVHGTFETLDADGALVLSGLPEGKRLIHAGDVFFG</sequence>
<dbReference type="Gene3D" id="3.30.930.10">
    <property type="entry name" value="Bira Bifunctional Protein, Domain 2"/>
    <property type="match status" value="1"/>
</dbReference>
<evidence type="ECO:0000256" key="1">
    <source>
        <dbReference type="ARBA" id="ARBA00022598"/>
    </source>
</evidence>
<organism evidence="6">
    <name type="scientific">uncultured Alphaproteobacteria bacterium</name>
    <dbReference type="NCBI Taxonomy" id="91750"/>
    <lineage>
        <taxon>Bacteria</taxon>
        <taxon>Pseudomonadati</taxon>
        <taxon>Pseudomonadota</taxon>
        <taxon>Alphaproteobacteria</taxon>
        <taxon>environmental samples</taxon>
    </lineage>
</organism>
<keyword evidence="1 6" id="KW-0436">Ligase</keyword>
<dbReference type="GO" id="GO:0005737">
    <property type="term" value="C:cytoplasm"/>
    <property type="evidence" value="ECO:0007669"/>
    <property type="project" value="TreeGrafter"/>
</dbReference>